<name>A0A9W9WUH5_9EURO</name>
<dbReference type="EMBL" id="JAPWDQ010000012">
    <property type="protein sequence ID" value="KAJ5475342.1"/>
    <property type="molecule type" value="Genomic_DNA"/>
</dbReference>
<protein>
    <submittedName>
        <fullName evidence="1">Uncharacterized protein</fullName>
    </submittedName>
</protein>
<proteinExistence type="predicted"/>
<evidence type="ECO:0000313" key="1">
    <source>
        <dbReference type="EMBL" id="KAJ5475342.1"/>
    </source>
</evidence>
<reference evidence="1" key="1">
    <citation type="submission" date="2022-12" db="EMBL/GenBank/DDBJ databases">
        <authorList>
            <person name="Petersen C."/>
        </authorList>
    </citation>
    <scope>NUCLEOTIDE SEQUENCE</scope>
    <source>
        <strain evidence="1">IBT 30728</strain>
    </source>
</reference>
<organism evidence="1 2">
    <name type="scientific">Penicillium diatomitis</name>
    <dbReference type="NCBI Taxonomy" id="2819901"/>
    <lineage>
        <taxon>Eukaryota</taxon>
        <taxon>Fungi</taxon>
        <taxon>Dikarya</taxon>
        <taxon>Ascomycota</taxon>
        <taxon>Pezizomycotina</taxon>
        <taxon>Eurotiomycetes</taxon>
        <taxon>Eurotiomycetidae</taxon>
        <taxon>Eurotiales</taxon>
        <taxon>Aspergillaceae</taxon>
        <taxon>Penicillium</taxon>
    </lineage>
</organism>
<reference evidence="1" key="2">
    <citation type="journal article" date="2023" name="IMA Fungus">
        <title>Comparative genomic study of the Penicillium genus elucidates a diverse pangenome and 15 lateral gene transfer events.</title>
        <authorList>
            <person name="Petersen C."/>
            <person name="Sorensen T."/>
            <person name="Nielsen M.R."/>
            <person name="Sondergaard T.E."/>
            <person name="Sorensen J.L."/>
            <person name="Fitzpatrick D.A."/>
            <person name="Frisvad J.C."/>
            <person name="Nielsen K.L."/>
        </authorList>
    </citation>
    <scope>NUCLEOTIDE SEQUENCE</scope>
    <source>
        <strain evidence="1">IBT 30728</strain>
    </source>
</reference>
<dbReference type="GeneID" id="81628258"/>
<sequence length="60" mass="7001">MESHERNSVQKRNESYGQNLTLRQIGAQFPDIDTVFLRQAWADIRASQRCTRSRAKQSGY</sequence>
<dbReference type="RefSeq" id="XP_056787100.1">
    <property type="nucleotide sequence ID" value="XM_056938008.1"/>
</dbReference>
<comment type="caution">
    <text evidence="1">The sequence shown here is derived from an EMBL/GenBank/DDBJ whole genome shotgun (WGS) entry which is preliminary data.</text>
</comment>
<dbReference type="Proteomes" id="UP001148312">
    <property type="component" value="Unassembled WGS sequence"/>
</dbReference>
<accession>A0A9W9WUH5</accession>
<gene>
    <name evidence="1" type="ORF">N7539_008408</name>
</gene>
<dbReference type="AlphaFoldDB" id="A0A9W9WUH5"/>
<keyword evidence="2" id="KW-1185">Reference proteome</keyword>
<evidence type="ECO:0000313" key="2">
    <source>
        <dbReference type="Proteomes" id="UP001148312"/>
    </source>
</evidence>